<dbReference type="OrthoDB" id="1600564at2759"/>
<dbReference type="SUPFAM" id="SSF52266">
    <property type="entry name" value="SGNH hydrolase"/>
    <property type="match status" value="1"/>
</dbReference>
<evidence type="ECO:0000256" key="1">
    <source>
        <dbReference type="ARBA" id="ARBA00022801"/>
    </source>
</evidence>
<dbReference type="AlphaFoldDB" id="A0A1Y2G105"/>
<dbReference type="InterPro" id="IPR051058">
    <property type="entry name" value="GDSL_Est/Lipase"/>
</dbReference>
<dbReference type="Pfam" id="PF00657">
    <property type="entry name" value="Lipase_GDSL"/>
    <property type="match status" value="1"/>
</dbReference>
<dbReference type="CDD" id="cd01846">
    <property type="entry name" value="fatty_acyltransferase_like"/>
    <property type="match status" value="1"/>
</dbReference>
<evidence type="ECO:0000313" key="3">
    <source>
        <dbReference type="EMBL" id="ORY89399.1"/>
    </source>
</evidence>
<feature type="signal peptide" evidence="2">
    <location>
        <begin position="1"/>
        <end position="18"/>
    </location>
</feature>
<comment type="caution">
    <text evidence="3">The sequence shown here is derived from an EMBL/GenBank/DDBJ whole genome shotgun (WGS) entry which is preliminary data.</text>
</comment>
<reference evidence="3 4" key="1">
    <citation type="submission" date="2016-07" db="EMBL/GenBank/DDBJ databases">
        <title>Pervasive Adenine N6-methylation of Active Genes in Fungi.</title>
        <authorList>
            <consortium name="DOE Joint Genome Institute"/>
            <person name="Mondo S.J."/>
            <person name="Dannebaum R.O."/>
            <person name="Kuo R.C."/>
            <person name="Labutti K."/>
            <person name="Haridas S."/>
            <person name="Kuo A."/>
            <person name="Salamov A."/>
            <person name="Ahrendt S.R."/>
            <person name="Lipzen A."/>
            <person name="Sullivan W."/>
            <person name="Andreopoulos W.B."/>
            <person name="Clum A."/>
            <person name="Lindquist E."/>
            <person name="Daum C."/>
            <person name="Ramamoorthy G.K."/>
            <person name="Gryganskyi A."/>
            <person name="Culley D."/>
            <person name="Magnuson J.K."/>
            <person name="James T.Y."/>
            <person name="O'Malley M.A."/>
            <person name="Stajich J.E."/>
            <person name="Spatafora J.W."/>
            <person name="Visel A."/>
            <person name="Grigoriev I.V."/>
        </authorList>
    </citation>
    <scope>NUCLEOTIDE SEQUENCE [LARGE SCALE GENOMIC DNA]</scope>
    <source>
        <strain evidence="3 4">62-1032</strain>
    </source>
</reference>
<dbReference type="InterPro" id="IPR036514">
    <property type="entry name" value="SGNH_hydro_sf"/>
</dbReference>
<evidence type="ECO:0000313" key="4">
    <source>
        <dbReference type="Proteomes" id="UP000193467"/>
    </source>
</evidence>
<dbReference type="InParanoid" id="A0A1Y2G105"/>
<proteinExistence type="predicted"/>
<accession>A0A1Y2G105</accession>
<feature type="chain" id="PRO_5013028258" description="GDSL lipase/esterase" evidence="2">
    <location>
        <begin position="19"/>
        <end position="352"/>
    </location>
</feature>
<evidence type="ECO:0008006" key="5">
    <source>
        <dbReference type="Google" id="ProtNLM"/>
    </source>
</evidence>
<keyword evidence="1" id="KW-0378">Hydrolase</keyword>
<dbReference type="PANTHER" id="PTHR45648:SF22">
    <property type="entry name" value="GDSL LIPASE_ACYLHYDROLASE FAMILY PROTEIN (AFU_ORTHOLOGUE AFUA_4G14700)"/>
    <property type="match status" value="1"/>
</dbReference>
<dbReference type="InterPro" id="IPR001087">
    <property type="entry name" value="GDSL"/>
</dbReference>
<dbReference type="Gene3D" id="3.40.50.1110">
    <property type="entry name" value="SGNH hydrolase"/>
    <property type="match status" value="1"/>
</dbReference>
<keyword evidence="4" id="KW-1185">Reference proteome</keyword>
<dbReference type="Proteomes" id="UP000193467">
    <property type="component" value="Unassembled WGS sequence"/>
</dbReference>
<dbReference type="GO" id="GO:0016788">
    <property type="term" value="F:hydrolase activity, acting on ester bonds"/>
    <property type="evidence" value="ECO:0007669"/>
    <property type="project" value="InterPro"/>
</dbReference>
<dbReference type="STRING" id="106004.A0A1Y2G105"/>
<dbReference type="PANTHER" id="PTHR45648">
    <property type="entry name" value="GDSL LIPASE/ACYLHYDROLASE FAMILY PROTEIN (AFU_ORTHOLOGUE AFUA_4G14700)"/>
    <property type="match status" value="1"/>
</dbReference>
<organism evidence="3 4">
    <name type="scientific">Leucosporidium creatinivorum</name>
    <dbReference type="NCBI Taxonomy" id="106004"/>
    <lineage>
        <taxon>Eukaryota</taxon>
        <taxon>Fungi</taxon>
        <taxon>Dikarya</taxon>
        <taxon>Basidiomycota</taxon>
        <taxon>Pucciniomycotina</taxon>
        <taxon>Microbotryomycetes</taxon>
        <taxon>Leucosporidiales</taxon>
        <taxon>Leucosporidium</taxon>
    </lineage>
</organism>
<evidence type="ECO:0000256" key="2">
    <source>
        <dbReference type="SAM" id="SignalP"/>
    </source>
</evidence>
<protein>
    <recommendedName>
        <fullName evidence="5">GDSL lipase/esterase</fullName>
    </recommendedName>
</protein>
<keyword evidence="2" id="KW-0732">Signal</keyword>
<name>A0A1Y2G105_9BASI</name>
<sequence length="352" mass="39021">MLALSFLSFFTLVPIVRGLAFNDITFIFSFGDSYTADGYQPALGYSPVTGQTSTTTSGGLKELEPRRPGITCWNDHRALGADLERTTFADWLQFLAHIDPDTANSFYDFATQGASVTNAIVNTGVSSFVDQVTTFEKYFVEPVNSPPWKSQTATTLFSVWFGINDIGYSYLHGQIFPEIIDSVLATYDDQIQRLYADGARNFLINNVPPTDRTPLVVTYGAATVALFETNVALWNLRIAAYVAAFSTKYPGATATLFDANTLFNTILATPSTYKIADTTSVCSAYSTVTDQPFLYLPSCQWPLQAYFWHNTYHPTWPVHQAVADGIVLTLSTSSTSTKRMRKRSGHRLDDQH</sequence>
<dbReference type="EMBL" id="MCGR01000006">
    <property type="protein sequence ID" value="ORY89399.1"/>
    <property type="molecule type" value="Genomic_DNA"/>
</dbReference>
<gene>
    <name evidence="3" type="ORF">BCR35DRAFT_176136</name>
</gene>